<dbReference type="Proteomes" id="UP001321542">
    <property type="component" value="Chromosome"/>
</dbReference>
<evidence type="ECO:0000313" key="3">
    <source>
        <dbReference type="EMBL" id="BBC29438.1"/>
    </source>
</evidence>
<dbReference type="Pfam" id="PF09076">
    <property type="entry name" value="Crystall_2"/>
    <property type="match status" value="1"/>
</dbReference>
<dbReference type="InterPro" id="IPR015791">
    <property type="entry name" value="Antimic/Inh_G_crystallin-like"/>
</dbReference>
<keyword evidence="1" id="KW-0732">Signal</keyword>
<feature type="signal peptide" evidence="1">
    <location>
        <begin position="1"/>
        <end position="32"/>
    </location>
</feature>
<dbReference type="InterPro" id="IPR015161">
    <property type="entry name" value="Sklp_toxin_b/g_crystallin"/>
</dbReference>
<dbReference type="InterPro" id="IPR006311">
    <property type="entry name" value="TAT_signal"/>
</dbReference>
<accession>A0ABN5V834</accession>
<dbReference type="PROSITE" id="PS51318">
    <property type="entry name" value="TAT"/>
    <property type="match status" value="1"/>
</dbReference>
<dbReference type="Gene3D" id="2.60.20.30">
    <property type="match status" value="1"/>
</dbReference>
<evidence type="ECO:0000256" key="1">
    <source>
        <dbReference type="SAM" id="SignalP"/>
    </source>
</evidence>
<protein>
    <recommendedName>
        <fullName evidence="2">Streptomyces killer toxin-like beta/gamma crystallin domain-containing protein</fullName>
    </recommendedName>
</protein>
<proteinExistence type="predicted"/>
<sequence>MTRRAKRLALSALTAVMAAASLTVATAPQASAINEVPCNRPDFLWVQGHSDPVPVNPYWTTCYANAGEAKIDPNTGLRDWVTTIATGNNRVQWHGDDRWQPNAPIEKWVTFTWPNHPDGVRIDHIRIL</sequence>
<dbReference type="SUPFAM" id="SSF49695">
    <property type="entry name" value="gamma-Crystallin-like"/>
    <property type="match status" value="1"/>
</dbReference>
<reference evidence="3 4" key="1">
    <citation type="journal article" date="2010" name="ChemBioChem">
        <title>Cloning and characterization of the biosynthetic gene cluster of 16-membered macrolide antibiotic FD-891: involvement of a dual functional cytochrome P450 monooxygenase catalyzing epoxidation and hydroxylation.</title>
        <authorList>
            <person name="Kudo F."/>
            <person name="Motegi A."/>
            <person name="Mizoue K."/>
            <person name="Eguchi T."/>
        </authorList>
    </citation>
    <scope>NUCLEOTIDE SEQUENCE [LARGE SCALE GENOMIC DNA]</scope>
    <source>
        <strain evidence="3 4">A-8890</strain>
    </source>
</reference>
<evidence type="ECO:0000259" key="2">
    <source>
        <dbReference type="Pfam" id="PF09076"/>
    </source>
</evidence>
<keyword evidence="4" id="KW-1185">Reference proteome</keyword>
<evidence type="ECO:0000313" key="4">
    <source>
        <dbReference type="Proteomes" id="UP001321542"/>
    </source>
</evidence>
<dbReference type="EMBL" id="AP018448">
    <property type="protein sequence ID" value="BBC29438.1"/>
    <property type="molecule type" value="Genomic_DNA"/>
</dbReference>
<dbReference type="RefSeq" id="WP_286247514.1">
    <property type="nucleotide sequence ID" value="NZ_AP018448.1"/>
</dbReference>
<reference evidence="3 4" key="2">
    <citation type="journal article" date="2023" name="ChemBioChem">
        <title>Acyltransferase Domain Exchange between Two Independent Type I Polyketide Synthases in the Same Producer Strain of Macrolide Antibiotics.</title>
        <authorList>
            <person name="Kudo F."/>
            <person name="Kishikawa K."/>
            <person name="Tsuboi K."/>
            <person name="Kido T."/>
            <person name="Usui T."/>
            <person name="Hashimoto J."/>
            <person name="Shin-Ya K."/>
            <person name="Miyanaga A."/>
            <person name="Eguchi T."/>
        </authorList>
    </citation>
    <scope>NUCLEOTIDE SEQUENCE [LARGE SCALE GENOMIC DNA]</scope>
    <source>
        <strain evidence="3 4">A-8890</strain>
    </source>
</reference>
<dbReference type="InterPro" id="IPR011024">
    <property type="entry name" value="G_crystallin-like"/>
</dbReference>
<feature type="domain" description="Streptomyces killer toxin-like beta/gamma crystallin" evidence="2">
    <location>
        <begin position="56"/>
        <end position="126"/>
    </location>
</feature>
<feature type="chain" id="PRO_5045825595" description="Streptomyces killer toxin-like beta/gamma crystallin domain-containing protein" evidence="1">
    <location>
        <begin position="33"/>
        <end position="128"/>
    </location>
</feature>
<organism evidence="3 4">
    <name type="scientific">Streptomyces graminofaciens</name>
    <dbReference type="NCBI Taxonomy" id="68212"/>
    <lineage>
        <taxon>Bacteria</taxon>
        <taxon>Bacillati</taxon>
        <taxon>Actinomycetota</taxon>
        <taxon>Actinomycetes</taxon>
        <taxon>Kitasatosporales</taxon>
        <taxon>Streptomycetaceae</taxon>
        <taxon>Streptomyces</taxon>
    </lineage>
</organism>
<gene>
    <name evidence="3" type="ORF">SGFS_007320</name>
</gene>
<name>A0ABN5V834_9ACTN</name>